<evidence type="ECO:0008006" key="3">
    <source>
        <dbReference type="Google" id="ProtNLM"/>
    </source>
</evidence>
<name>A0AA88F423_RHIRH</name>
<organism evidence="1 2">
    <name type="scientific">Rhizobium rhizogenes</name>
    <name type="common">Agrobacterium rhizogenes</name>
    <dbReference type="NCBI Taxonomy" id="359"/>
    <lineage>
        <taxon>Bacteria</taxon>
        <taxon>Pseudomonadati</taxon>
        <taxon>Pseudomonadota</taxon>
        <taxon>Alphaproteobacteria</taxon>
        <taxon>Hyphomicrobiales</taxon>
        <taxon>Rhizobiaceae</taxon>
        <taxon>Rhizobium/Agrobacterium group</taxon>
        <taxon>Rhizobium</taxon>
    </lineage>
</organism>
<dbReference type="Proteomes" id="UP000473658">
    <property type="component" value="Unassembled WGS sequence"/>
</dbReference>
<sequence length="429" mass="47106">MRASYRATNGDLYVVVNAPTQSIVYFVSDQFIWSSLGTIPLANAPVIFSDNGLAIIIVDGTATSYAIDMLARTFGTISATNFYGGSWATYLDTFFVLNRPDTAQFYISGSNVTYAMLVGGTAFDSLDIAAKTGSADDIVAVSAIHGELWLIGELTAEIWANTGAADFTFGRIQGAFCDHGCVAPYSLTQQDIYLFWLAQDRQGKAVVVRTEGYGVKRISTHAIEADIQSYATISDAIGYCHQIDGHAFYVLSFPDANKTWAYELATGQWHERASIDGNGKLSRHRGNCFAYAYGQSLVGDYQNGVLYAYDQNYYLDGSVPIPRIRTFPHLVNDGRRMQYNQFIADIEVGQTGGNMTSDPWIISLRWSDNRGASFGNSVTQSMGSGGQHLVTPQWQRLGYARDRVFELSWSAPVRTSLNGAWVTAKRCAT</sequence>
<dbReference type="AlphaFoldDB" id="A0AA88F423"/>
<reference evidence="1 2" key="1">
    <citation type="submission" date="2018-08" db="EMBL/GenBank/DDBJ databases">
        <title>Crown Gall in kiwifruit.</title>
        <authorList>
            <person name="Visnovsky S.B."/>
            <person name="Pitman A.R."/>
        </authorList>
    </citation>
    <scope>NUCLEOTIDE SEQUENCE [LARGE SCALE GENOMIC DNA]</scope>
    <source>
        <strain evidence="1 2">SBV_302_78_2</strain>
    </source>
</reference>
<dbReference type="EMBL" id="QRFF01000001">
    <property type="protein sequence ID" value="KAA3504597.1"/>
    <property type="molecule type" value="Genomic_DNA"/>
</dbReference>
<evidence type="ECO:0000313" key="1">
    <source>
        <dbReference type="EMBL" id="KAA3504597.1"/>
    </source>
</evidence>
<comment type="caution">
    <text evidence="1">The sequence shown here is derived from an EMBL/GenBank/DDBJ whole genome shotgun (WGS) entry which is preliminary data.</text>
</comment>
<protein>
    <recommendedName>
        <fullName evidence="3">Bacteriophage P22, Gp10, DNA-stabilising</fullName>
    </recommendedName>
</protein>
<evidence type="ECO:0000313" key="2">
    <source>
        <dbReference type="Proteomes" id="UP000473658"/>
    </source>
</evidence>
<proteinExistence type="predicted"/>
<gene>
    <name evidence="1" type="ORF">DXM27_05125</name>
</gene>
<accession>A0AA88F423</accession>